<keyword evidence="3" id="KW-1185">Reference proteome</keyword>
<proteinExistence type="predicted"/>
<organism evidence="2 3">
    <name type="scientific">Venturia inaequalis</name>
    <name type="common">Apple scab fungus</name>
    <dbReference type="NCBI Taxonomy" id="5025"/>
    <lineage>
        <taxon>Eukaryota</taxon>
        <taxon>Fungi</taxon>
        <taxon>Dikarya</taxon>
        <taxon>Ascomycota</taxon>
        <taxon>Pezizomycotina</taxon>
        <taxon>Dothideomycetes</taxon>
        <taxon>Pleosporomycetidae</taxon>
        <taxon>Venturiales</taxon>
        <taxon>Venturiaceae</taxon>
        <taxon>Venturia</taxon>
    </lineage>
</organism>
<gene>
    <name evidence="1" type="ORF">BLS_000963</name>
    <name evidence="2" type="ORF">EG327_011276</name>
</gene>
<dbReference type="Proteomes" id="UP000490939">
    <property type="component" value="Unassembled WGS sequence"/>
</dbReference>
<evidence type="ECO:0000313" key="1">
    <source>
        <dbReference type="EMBL" id="KAE9984880.1"/>
    </source>
</evidence>
<sequence length="253" mass="29308">MTSGNSYRMAQEPAPVTFLSLARELRQNILIHSHNYEKDMDSWTFAEERAKGDELVAALEKAVEPTYCEILPDIQYAKTQWLIELRDTQRAVEAAGARLCTDREDEEVLWNITREGQAPWVRIHRKLYLMNRKWWYETAAGKNWLEKRDEIRETNGNRDYEAFGSLVDQHVHPPWDNHARCRSVLMNAVSVTAWVGPSGVEWCGPGYGRSGHPPSTWECAGQVQLSEAADRDLAWLQLQAEAYFRRNEQRQDD</sequence>
<protein>
    <submittedName>
        <fullName evidence="2">Uncharacterized protein</fullName>
    </submittedName>
</protein>
<evidence type="ECO:0000313" key="2">
    <source>
        <dbReference type="EMBL" id="KAE9991655.1"/>
    </source>
</evidence>
<accession>A0A8H3VMQ2</accession>
<name>A0A8H3VMQ2_VENIN</name>
<dbReference type="EMBL" id="WNWR01000087">
    <property type="protein sequence ID" value="KAE9991655.1"/>
    <property type="molecule type" value="Genomic_DNA"/>
</dbReference>
<dbReference type="Proteomes" id="UP000433883">
    <property type="component" value="Unassembled WGS sequence"/>
</dbReference>
<dbReference type="EMBL" id="WNWQ01000012">
    <property type="protein sequence ID" value="KAE9984880.1"/>
    <property type="molecule type" value="Genomic_DNA"/>
</dbReference>
<evidence type="ECO:0000313" key="3">
    <source>
        <dbReference type="Proteomes" id="UP000490939"/>
    </source>
</evidence>
<dbReference type="AlphaFoldDB" id="A0A8H3VMQ2"/>
<reference evidence="2 3" key="1">
    <citation type="submission" date="2019-07" db="EMBL/GenBank/DDBJ databases">
        <title>Venturia inaequalis Genome Resource.</title>
        <authorList>
            <person name="Lichtner F.J."/>
        </authorList>
    </citation>
    <scope>NUCLEOTIDE SEQUENCE [LARGE SCALE GENOMIC DNA]</scope>
    <source>
        <strain evidence="1">Bline_iso_100314</strain>
        <strain evidence="2 3">DMI_063113</strain>
    </source>
</reference>
<comment type="caution">
    <text evidence="2">The sequence shown here is derived from an EMBL/GenBank/DDBJ whole genome shotgun (WGS) entry which is preliminary data.</text>
</comment>